<dbReference type="PANTHER" id="PTHR43682">
    <property type="entry name" value="LACTATE UTILIZATION PROTEIN C"/>
    <property type="match status" value="1"/>
</dbReference>
<keyword evidence="3" id="KW-1185">Reference proteome</keyword>
<evidence type="ECO:0000313" key="2">
    <source>
        <dbReference type="EMBL" id="PSL36369.1"/>
    </source>
</evidence>
<dbReference type="SUPFAM" id="SSF100950">
    <property type="entry name" value="NagB/RpiA/CoA transferase-like"/>
    <property type="match status" value="1"/>
</dbReference>
<dbReference type="Gene3D" id="3.40.50.10420">
    <property type="entry name" value="NagB/RpiA/CoA transferase-like"/>
    <property type="match status" value="1"/>
</dbReference>
<dbReference type="PANTHER" id="PTHR43682:SF1">
    <property type="entry name" value="LACTATE UTILIZATION PROTEIN C"/>
    <property type="match status" value="1"/>
</dbReference>
<accession>A0A2P8GQW9</accession>
<dbReference type="InterPro" id="IPR003741">
    <property type="entry name" value="LUD_dom"/>
</dbReference>
<comment type="caution">
    <text evidence="2">The sequence shown here is derived from an EMBL/GenBank/DDBJ whole genome shotgun (WGS) entry which is preliminary data.</text>
</comment>
<dbReference type="Proteomes" id="UP000242682">
    <property type="component" value="Unassembled WGS sequence"/>
</dbReference>
<protein>
    <submittedName>
        <fullName evidence="2">YkgG family uncharacterized protein</fullName>
    </submittedName>
</protein>
<dbReference type="Pfam" id="PF02589">
    <property type="entry name" value="LUD_dom"/>
    <property type="match status" value="1"/>
</dbReference>
<gene>
    <name evidence="2" type="ORF">B0H99_107190</name>
</gene>
<proteinExistence type="predicted"/>
<evidence type="ECO:0000313" key="3">
    <source>
        <dbReference type="Proteomes" id="UP000242682"/>
    </source>
</evidence>
<organism evidence="2 3">
    <name type="scientific">Planomicrobium soli</name>
    <dbReference type="NCBI Taxonomy" id="1176648"/>
    <lineage>
        <taxon>Bacteria</taxon>
        <taxon>Bacillati</taxon>
        <taxon>Bacillota</taxon>
        <taxon>Bacilli</taxon>
        <taxon>Bacillales</taxon>
        <taxon>Caryophanaceae</taxon>
        <taxon>Planomicrobium</taxon>
    </lineage>
</organism>
<dbReference type="AlphaFoldDB" id="A0A2P8GQW9"/>
<reference evidence="2 3" key="1">
    <citation type="submission" date="2018-03" db="EMBL/GenBank/DDBJ databases">
        <title>Genomic Encyclopedia of Type Strains, Phase III (KMG-III): the genomes of soil and plant-associated and newly described type strains.</title>
        <authorList>
            <person name="Whitman W."/>
        </authorList>
    </citation>
    <scope>NUCLEOTIDE SEQUENCE [LARGE SCALE GENOMIC DNA]</scope>
    <source>
        <strain evidence="2 3">CGMCC 1.12259</strain>
    </source>
</reference>
<evidence type="ECO:0000259" key="1">
    <source>
        <dbReference type="Pfam" id="PF02589"/>
    </source>
</evidence>
<name>A0A2P8GQW9_9BACL</name>
<dbReference type="EMBL" id="PYAT01000007">
    <property type="protein sequence ID" value="PSL36369.1"/>
    <property type="molecule type" value="Genomic_DNA"/>
</dbReference>
<feature type="domain" description="LUD" evidence="1">
    <location>
        <begin position="15"/>
        <end position="105"/>
    </location>
</feature>
<dbReference type="InterPro" id="IPR024185">
    <property type="entry name" value="FTHF_cligase-like_sf"/>
</dbReference>
<dbReference type="OrthoDB" id="9794157at2"/>
<dbReference type="InterPro" id="IPR037171">
    <property type="entry name" value="NagB/RpiA_transferase-like"/>
</dbReference>
<sequence>MKTIEKDFRERDIDLAESGTVVQYNDKDIARSVSLLPVTYVAVVPQSTIVPRMTHAAHRVHQDVEEGKTTATCINFISGPSNSADIEMDIVIGVHGPVEAVHIVVTDK</sequence>